<evidence type="ECO:0000313" key="2">
    <source>
        <dbReference type="EMBL" id="SFS04029.1"/>
    </source>
</evidence>
<evidence type="ECO:0008006" key="4">
    <source>
        <dbReference type="Google" id="ProtNLM"/>
    </source>
</evidence>
<dbReference type="InterPro" id="IPR010607">
    <property type="entry name" value="DUF1194"/>
</dbReference>
<sequence>MVRLAALLAAFAQPAEACRLALAIGLDTSVSVDADEDRLQRQGLANALRADEVRQAFLVSPDPVALLVYEWSDRDQQRDLSAWTLITDLATLDAVAAEIERSTRGAVAQQTALGFALAYAAQRMEEAPDCIFQTIDIVGDGANNQGFSPQTAYATMAFDSVIVNALAVETEDGNTTQYFTDSVIRGPGSFVETAMGFSDFEAAMRRKLVRELTSQVLGRADQITADRG</sequence>
<evidence type="ECO:0000256" key="1">
    <source>
        <dbReference type="SAM" id="SignalP"/>
    </source>
</evidence>
<reference evidence="2 3" key="1">
    <citation type="submission" date="2016-10" db="EMBL/GenBank/DDBJ databases">
        <authorList>
            <person name="de Groot N.N."/>
        </authorList>
    </citation>
    <scope>NUCLEOTIDE SEQUENCE [LARGE SCALE GENOMIC DNA]</scope>
    <source>
        <strain evidence="2 3">DSM 29433</strain>
    </source>
</reference>
<dbReference type="STRING" id="1123755.SAMN05444714_0627"/>
<accession>A0A1I6LKQ4</accession>
<keyword evidence="3" id="KW-1185">Reference proteome</keyword>
<feature type="signal peptide" evidence="1">
    <location>
        <begin position="1"/>
        <end position="17"/>
    </location>
</feature>
<dbReference type="Proteomes" id="UP000198926">
    <property type="component" value="Unassembled WGS sequence"/>
</dbReference>
<keyword evidence="1" id="KW-0732">Signal</keyword>
<dbReference type="Gene3D" id="3.40.50.410">
    <property type="entry name" value="von Willebrand factor, type A domain"/>
    <property type="match status" value="1"/>
</dbReference>
<organism evidence="2 3">
    <name type="scientific">Yoonia litorea</name>
    <dbReference type="NCBI Taxonomy" id="1123755"/>
    <lineage>
        <taxon>Bacteria</taxon>
        <taxon>Pseudomonadati</taxon>
        <taxon>Pseudomonadota</taxon>
        <taxon>Alphaproteobacteria</taxon>
        <taxon>Rhodobacterales</taxon>
        <taxon>Paracoccaceae</taxon>
        <taxon>Yoonia</taxon>
    </lineage>
</organism>
<name>A0A1I6LKQ4_9RHOB</name>
<gene>
    <name evidence="2" type="ORF">SAMN05444714_0627</name>
</gene>
<protein>
    <recommendedName>
        <fullName evidence="4">VWFA domain-containing protein</fullName>
    </recommendedName>
</protein>
<dbReference type="Pfam" id="PF06707">
    <property type="entry name" value="DUF1194"/>
    <property type="match status" value="1"/>
</dbReference>
<dbReference type="EMBL" id="FOZM01000001">
    <property type="protein sequence ID" value="SFS04029.1"/>
    <property type="molecule type" value="Genomic_DNA"/>
</dbReference>
<proteinExistence type="predicted"/>
<dbReference type="SUPFAM" id="SSF53300">
    <property type="entry name" value="vWA-like"/>
    <property type="match status" value="1"/>
</dbReference>
<dbReference type="AlphaFoldDB" id="A0A1I6LKQ4"/>
<evidence type="ECO:0000313" key="3">
    <source>
        <dbReference type="Proteomes" id="UP000198926"/>
    </source>
</evidence>
<feature type="chain" id="PRO_5011470822" description="VWFA domain-containing protein" evidence="1">
    <location>
        <begin position="18"/>
        <end position="228"/>
    </location>
</feature>
<dbReference type="InterPro" id="IPR036465">
    <property type="entry name" value="vWFA_dom_sf"/>
</dbReference>
<dbReference type="OrthoDB" id="9792179at2"/>